<evidence type="ECO:0000313" key="2">
    <source>
        <dbReference type="Proteomes" id="UP000830729"/>
    </source>
</evidence>
<dbReference type="Proteomes" id="UP000830729">
    <property type="component" value="Chromosome"/>
</dbReference>
<accession>A0A8U0HUE3</accession>
<keyword evidence="2" id="KW-1185">Reference proteome</keyword>
<sequence length="177" mass="20168">MTDVREEVVEELDSHSETLTFPEFVQTIEAHHRDEGRGIDRDLLAAYADAVYFDVDLDAVDERVTDSEEWEEGGRLYDLGDGRLSAYPADWHESISDSGDIRDVIAVIQDEVTEAEGDQREAVTEERGVPQPKVLRVAQTVAGIDNETARERIKELRENDEIEEFASQHRDPTIRLR</sequence>
<dbReference type="AlphaFoldDB" id="A0A8U0HUE3"/>
<gene>
    <name evidence="1" type="ORF">M0R89_17535</name>
</gene>
<reference evidence="1 2" key="1">
    <citation type="submission" date="2022-04" db="EMBL/GenBank/DDBJ databases">
        <title>Diverse halophilic archaea isolated from saline environments.</title>
        <authorList>
            <person name="Cui H.-L."/>
        </authorList>
    </citation>
    <scope>NUCLEOTIDE SEQUENCE [LARGE SCALE GENOMIC DNA]</scope>
    <source>
        <strain evidence="1 2">XZYJT49</strain>
    </source>
</reference>
<dbReference type="KEGG" id="halx:M0R89_17535"/>
<organism evidence="1 2">
    <name type="scientific">Halorussus limi</name>
    <dbReference type="NCBI Taxonomy" id="2938695"/>
    <lineage>
        <taxon>Archaea</taxon>
        <taxon>Methanobacteriati</taxon>
        <taxon>Methanobacteriota</taxon>
        <taxon>Stenosarchaea group</taxon>
        <taxon>Halobacteria</taxon>
        <taxon>Halobacteriales</taxon>
        <taxon>Haladaptataceae</taxon>
        <taxon>Halorussus</taxon>
    </lineage>
</organism>
<name>A0A8U0HUE3_9EURY</name>
<dbReference type="GeneID" id="72187040"/>
<dbReference type="EMBL" id="CP096659">
    <property type="protein sequence ID" value="UPV74326.1"/>
    <property type="molecule type" value="Genomic_DNA"/>
</dbReference>
<protein>
    <submittedName>
        <fullName evidence="1">Uncharacterized protein</fullName>
    </submittedName>
</protein>
<evidence type="ECO:0000313" key="1">
    <source>
        <dbReference type="EMBL" id="UPV74326.1"/>
    </source>
</evidence>
<dbReference type="RefSeq" id="WP_248650372.1">
    <property type="nucleotide sequence ID" value="NZ_CP096659.1"/>
</dbReference>
<proteinExistence type="predicted"/>